<dbReference type="SUPFAM" id="SSF48464">
    <property type="entry name" value="ENTH/VHS domain"/>
    <property type="match status" value="1"/>
</dbReference>
<dbReference type="InterPro" id="IPR014712">
    <property type="entry name" value="ANTH_dom_sf"/>
</dbReference>
<dbReference type="InterPro" id="IPR011417">
    <property type="entry name" value="ANTH_dom"/>
</dbReference>
<evidence type="ECO:0000313" key="3">
    <source>
        <dbReference type="EMBL" id="CCK70329.1"/>
    </source>
</evidence>
<proteinExistence type="predicted"/>
<dbReference type="GeneID" id="34526029"/>
<name>J7S6D6_HUIN7</name>
<dbReference type="AlphaFoldDB" id="J7S6D6"/>
<dbReference type="InterPro" id="IPR013809">
    <property type="entry name" value="ENTH"/>
</dbReference>
<evidence type="ECO:0000256" key="1">
    <source>
        <dbReference type="SAM" id="MobiDB-lite"/>
    </source>
</evidence>
<evidence type="ECO:0000313" key="4">
    <source>
        <dbReference type="Proteomes" id="UP000006310"/>
    </source>
</evidence>
<feature type="region of interest" description="Disordered" evidence="1">
    <location>
        <begin position="451"/>
        <end position="500"/>
    </location>
</feature>
<keyword evidence="4" id="KW-1185">Reference proteome</keyword>
<dbReference type="EMBL" id="HE978318">
    <property type="protein sequence ID" value="CCK70329.1"/>
    <property type="molecule type" value="Genomic_DNA"/>
</dbReference>
<dbReference type="GO" id="GO:0048268">
    <property type="term" value="P:clathrin coat assembly"/>
    <property type="evidence" value="ECO:0007669"/>
    <property type="project" value="InterPro"/>
</dbReference>
<feature type="region of interest" description="Disordered" evidence="1">
    <location>
        <begin position="582"/>
        <end position="604"/>
    </location>
</feature>
<dbReference type="GO" id="GO:0000149">
    <property type="term" value="F:SNARE binding"/>
    <property type="evidence" value="ECO:0007669"/>
    <property type="project" value="TreeGrafter"/>
</dbReference>
<evidence type="ECO:0000259" key="2">
    <source>
        <dbReference type="PROSITE" id="PS50942"/>
    </source>
</evidence>
<dbReference type="SMART" id="SM00273">
    <property type="entry name" value="ENTH"/>
    <property type="match status" value="1"/>
</dbReference>
<dbReference type="GO" id="GO:0005545">
    <property type="term" value="F:1-phosphatidylinositol binding"/>
    <property type="evidence" value="ECO:0007669"/>
    <property type="project" value="InterPro"/>
</dbReference>
<dbReference type="Pfam" id="PF07651">
    <property type="entry name" value="ANTH"/>
    <property type="match status" value="1"/>
</dbReference>
<dbReference type="eggNOG" id="KOG0251">
    <property type="taxonomic scope" value="Eukaryota"/>
</dbReference>
<feature type="compositionally biased region" description="Low complexity" evidence="1">
    <location>
        <begin position="275"/>
        <end position="287"/>
    </location>
</feature>
<dbReference type="SUPFAM" id="SSF89009">
    <property type="entry name" value="GAT-like domain"/>
    <property type="match status" value="1"/>
</dbReference>
<dbReference type="InterPro" id="IPR045192">
    <property type="entry name" value="AP180-like"/>
</dbReference>
<sequence length="604" mass="67816">MTTYVKLVKGATKIKMAPPKAKYVDPILLGTAQRDDFREIVGALRTRVGDSAWTVVYKSLLVCHLMFREGDEQIVLEYFADHLDFFRLGDVVLSHRGNSNDVRLLERYANYLKVRAREYGELHVDYVGKDYKSLKISINSDDATSVTRALAHVDSLEEQVAALIKNRYSQFDLSNELLLYGFKLLVYDLLPLYNALNEGIITLLEAFFELSHTNADRTLQMYKRFVDLTENVVKYLKAGKQIGMRIPVIKHITTKLVSSLEEHLLEDDKTHNTFSNDSNYPPSDSSPTKNLAQQRLEEIRQQKRLLEEQLREQHVVMSPSATATFLPPPQQPQEVYNPFSAPQNVAAQITNNPFMAQGATHHSAATTTFVSQQQPPQIHQFATTPAFTPVAQYTGQAMAPLMNQQQLPQQAPQATNPMDTFNSGFASSTTGGQITQPTMSQQPTLAPLPTGSNNPFALNNAQSTEPARHDMNPFSVTQPQQSTGNNYAQQQAPAQSATNNPFSLGTAHQLQYQTPNQQVFQNSNTFPMGIPQPQVQQTSQFNLQNANTFSQATGQEMSQNVPFNANTFPQQQQQNFFQGQPQMLPAQQQPQQQQQQFSMNLIDI</sequence>
<dbReference type="PANTHER" id="PTHR22951">
    <property type="entry name" value="CLATHRIN ASSEMBLY PROTEIN"/>
    <property type="match status" value="1"/>
</dbReference>
<dbReference type="RefSeq" id="XP_022464575.1">
    <property type="nucleotide sequence ID" value="XM_022608039.1"/>
</dbReference>
<reference evidence="3 4" key="1">
    <citation type="journal article" date="2011" name="Proc. Natl. Acad. Sci. U.S.A.">
        <title>Evolutionary erosion of yeast sex chromosomes by mating-type switching accidents.</title>
        <authorList>
            <person name="Gordon J.L."/>
            <person name="Armisen D."/>
            <person name="Proux-Wera E."/>
            <person name="Oheigeartaigh S.S."/>
            <person name="Byrne K.P."/>
            <person name="Wolfe K.H."/>
        </authorList>
    </citation>
    <scope>NUCLEOTIDE SEQUENCE [LARGE SCALE GENOMIC DNA]</scope>
    <source>
        <strain evidence="4">ATCC MYA-139 / BCRC 22969 / CBS 8797 / CCRC 22969 / KCTC 17520 / NBRC 10181 / NCYC 3082</strain>
    </source>
</reference>
<dbReference type="OMA" id="QQGNHML"/>
<feature type="region of interest" description="Disordered" evidence="1">
    <location>
        <begin position="270"/>
        <end position="292"/>
    </location>
</feature>
<dbReference type="HOGENOM" id="CLU_025901_0_0_1"/>
<dbReference type="GO" id="GO:0005905">
    <property type="term" value="C:clathrin-coated pit"/>
    <property type="evidence" value="ECO:0007669"/>
    <property type="project" value="TreeGrafter"/>
</dbReference>
<feature type="compositionally biased region" description="Low complexity" evidence="1">
    <location>
        <begin position="582"/>
        <end position="596"/>
    </location>
</feature>
<dbReference type="GO" id="GO:0032050">
    <property type="term" value="F:clathrin heavy chain binding"/>
    <property type="evidence" value="ECO:0007669"/>
    <property type="project" value="TreeGrafter"/>
</dbReference>
<dbReference type="GO" id="GO:0072583">
    <property type="term" value="P:clathrin-dependent endocytosis"/>
    <property type="evidence" value="ECO:0007669"/>
    <property type="project" value="InterPro"/>
</dbReference>
<dbReference type="Proteomes" id="UP000006310">
    <property type="component" value="Chromosome 5"/>
</dbReference>
<dbReference type="GO" id="GO:0006900">
    <property type="term" value="P:vesicle budding from membrane"/>
    <property type="evidence" value="ECO:0007669"/>
    <property type="project" value="TreeGrafter"/>
</dbReference>
<dbReference type="GO" id="GO:0030136">
    <property type="term" value="C:clathrin-coated vesicle"/>
    <property type="evidence" value="ECO:0007669"/>
    <property type="project" value="InterPro"/>
</dbReference>
<dbReference type="GO" id="GO:0005886">
    <property type="term" value="C:plasma membrane"/>
    <property type="evidence" value="ECO:0007669"/>
    <property type="project" value="EnsemblFungi"/>
</dbReference>
<protein>
    <recommendedName>
        <fullName evidence="2">ENTH domain-containing protein</fullName>
    </recommendedName>
</protein>
<dbReference type="STRING" id="1071383.J7S6D6"/>
<dbReference type="Gene3D" id="1.20.58.150">
    <property type="entry name" value="ANTH domain"/>
    <property type="match status" value="1"/>
</dbReference>
<dbReference type="CDD" id="cd16988">
    <property type="entry name" value="ANTH_N_YAP180"/>
    <property type="match status" value="1"/>
</dbReference>
<organism evidence="3 4">
    <name type="scientific">Huiozyma naganishii (strain ATCC MYA-139 / BCRC 22969 / CBS 8797 / KCTC 17520 / NBRC 10181 / NCYC 3082 / Yp74L-3)</name>
    <name type="common">Yeast</name>
    <name type="synonym">Kazachstania naganishii</name>
    <dbReference type="NCBI Taxonomy" id="1071383"/>
    <lineage>
        <taxon>Eukaryota</taxon>
        <taxon>Fungi</taxon>
        <taxon>Dikarya</taxon>
        <taxon>Ascomycota</taxon>
        <taxon>Saccharomycotina</taxon>
        <taxon>Saccharomycetes</taxon>
        <taxon>Saccharomycetales</taxon>
        <taxon>Saccharomycetaceae</taxon>
        <taxon>Huiozyma</taxon>
    </lineage>
</organism>
<feature type="compositionally biased region" description="Polar residues" evidence="1">
    <location>
        <begin position="451"/>
        <end position="465"/>
    </location>
</feature>
<dbReference type="Gene3D" id="1.25.40.90">
    <property type="match status" value="1"/>
</dbReference>
<dbReference type="InterPro" id="IPR008942">
    <property type="entry name" value="ENTH_VHS"/>
</dbReference>
<dbReference type="KEGG" id="kng:KNAG_0E00610"/>
<reference evidence="4" key="2">
    <citation type="submission" date="2012-08" db="EMBL/GenBank/DDBJ databases">
        <title>Genome sequence of Kazachstania naganishii.</title>
        <authorList>
            <person name="Gordon J.L."/>
            <person name="Armisen D."/>
            <person name="Proux-Wera E."/>
            <person name="OhEigeartaigh S.S."/>
            <person name="Byrne K.P."/>
            <person name="Wolfe K.H."/>
        </authorList>
    </citation>
    <scope>NUCLEOTIDE SEQUENCE [LARGE SCALE GENOMIC DNA]</scope>
    <source>
        <strain evidence="4">ATCC MYA-139 / BCRC 22969 / CBS 8797 / CCRC 22969 / KCTC 17520 / NBRC 10181 / NCYC 3082</strain>
    </source>
</reference>
<dbReference type="GO" id="GO:0005546">
    <property type="term" value="F:phosphatidylinositol-4,5-bisphosphate binding"/>
    <property type="evidence" value="ECO:0007669"/>
    <property type="project" value="TreeGrafter"/>
</dbReference>
<dbReference type="PROSITE" id="PS50942">
    <property type="entry name" value="ENTH"/>
    <property type="match status" value="1"/>
</dbReference>
<dbReference type="OrthoDB" id="44015at2759"/>
<gene>
    <name evidence="3" type="primary">KNAG0E00610</name>
    <name evidence="3" type="ordered locus">KNAG_0E00610</name>
</gene>
<accession>J7S6D6</accession>
<feature type="domain" description="ENTH" evidence="2">
    <location>
        <begin position="1"/>
        <end position="126"/>
    </location>
</feature>
<dbReference type="PANTHER" id="PTHR22951:SF5">
    <property type="entry name" value="PHOSPHATIDYLINOSITOL-BINDING CLATHRIN ASSEMBLY PROTEIN LAP"/>
    <property type="match status" value="1"/>
</dbReference>
<feature type="compositionally biased region" description="Polar residues" evidence="1">
    <location>
        <begin position="474"/>
        <end position="500"/>
    </location>
</feature>